<evidence type="ECO:0000313" key="2">
    <source>
        <dbReference type="EMBL" id="RRD26220.1"/>
    </source>
</evidence>
<dbReference type="OrthoDB" id="3197442at2"/>
<dbReference type="RefSeq" id="WP_124934404.1">
    <property type="nucleotide sequence ID" value="NZ_JAGFOU010000036.1"/>
</dbReference>
<dbReference type="Pfam" id="PF22525">
    <property type="entry name" value="H2TH_5"/>
    <property type="match status" value="1"/>
</dbReference>
<proteinExistence type="predicted"/>
<dbReference type="InterPro" id="IPR047806">
    <property type="entry name" value="IHF_actinobact"/>
</dbReference>
<comment type="caution">
    <text evidence="2">The sequence shown here is derived from an EMBL/GenBank/DDBJ whole genome shotgun (WGS) entry which is preliminary data.</text>
</comment>
<dbReference type="NCBIfam" id="NF041260">
    <property type="entry name" value="actino_IHF"/>
    <property type="match status" value="1"/>
</dbReference>
<reference evidence="2 3" key="1">
    <citation type="submission" date="2018-11" db="EMBL/GenBank/DDBJ databases">
        <title>Genomes From Bacteria Associated with the Canine Oral Cavity: a Test Case for Automated Genome-Based Taxonomic Assignment.</title>
        <authorList>
            <person name="Coil D.A."/>
            <person name="Jospin G."/>
            <person name="Darling A.E."/>
            <person name="Wallis C."/>
            <person name="Davis I.J."/>
            <person name="Harris S."/>
            <person name="Eisen J.A."/>
            <person name="Holcombe L.J."/>
            <person name="O'Flynn C."/>
        </authorList>
    </citation>
    <scope>NUCLEOTIDE SEQUENCE [LARGE SCALE GENOMIC DNA]</scope>
    <source>
        <strain evidence="2 3">OH5050</strain>
    </source>
</reference>
<dbReference type="AlphaFoldDB" id="A0A3P1UY11"/>
<keyword evidence="3" id="KW-1185">Reference proteome</keyword>
<accession>A0A3P1UY11</accession>
<gene>
    <name evidence="2" type="ORF">EII10_10215</name>
</gene>
<evidence type="ECO:0000313" key="3">
    <source>
        <dbReference type="Proteomes" id="UP000271272"/>
    </source>
</evidence>
<dbReference type="EMBL" id="RQZC01000021">
    <property type="protein sequence ID" value="RRD26220.1"/>
    <property type="molecule type" value="Genomic_DNA"/>
</dbReference>
<protein>
    <submittedName>
        <fullName evidence="2">Integration host factor MihF</fullName>
    </submittedName>
</protein>
<dbReference type="Proteomes" id="UP000271272">
    <property type="component" value="Unassembled WGS sequence"/>
</dbReference>
<sequence>MALPTLTPEQRSEALRKAAAARLRRAEVKAELKSGRMRLSEFFEAADREEVLAKMKVKALLLSLPRVGTTTAETILTEVRIAESRRVRGLGANQRAELVSRFG</sequence>
<evidence type="ECO:0000259" key="1">
    <source>
        <dbReference type="Pfam" id="PF22525"/>
    </source>
</evidence>
<dbReference type="Gene3D" id="1.10.8.50">
    <property type="match status" value="1"/>
</dbReference>
<organism evidence="2 3">
    <name type="scientific">Actinomyces bowdenii</name>
    <dbReference type="NCBI Taxonomy" id="131109"/>
    <lineage>
        <taxon>Bacteria</taxon>
        <taxon>Bacillati</taxon>
        <taxon>Actinomycetota</taxon>
        <taxon>Actinomycetes</taxon>
        <taxon>Actinomycetales</taxon>
        <taxon>Actinomycetaceae</taxon>
        <taxon>Actinomyces</taxon>
    </lineage>
</organism>
<feature type="domain" description="Integration host factor-like helix-two turn-helix" evidence="1">
    <location>
        <begin position="32"/>
        <end position="102"/>
    </location>
</feature>
<name>A0A3P1UY11_9ACTO</name>
<dbReference type="InterPro" id="IPR055201">
    <property type="entry name" value="IHF-like_H2TH"/>
</dbReference>